<gene>
    <name evidence="1" type="ORF">Mal15_68180</name>
</gene>
<dbReference type="Gene3D" id="1.20.120.450">
    <property type="entry name" value="dinb family like domain"/>
    <property type="match status" value="1"/>
</dbReference>
<evidence type="ECO:0000313" key="2">
    <source>
        <dbReference type="Proteomes" id="UP000321353"/>
    </source>
</evidence>
<dbReference type="AlphaFoldDB" id="A0A5B9MRJ9"/>
<dbReference type="Proteomes" id="UP000321353">
    <property type="component" value="Chromosome"/>
</dbReference>
<sequence length="177" mass="19209">MNHTNHVIGNIISASARLGLGYAERMLTGVSADQFARFATADGRVIESNHPCFILGHLSLYPSRVVSELGKDASSVQPSETFNKLFSKEAKCVDDPDGTVYPSMDEVVSAFRSGYEKAIDAVEQAPDDIFLGENPNEAMRSKFPNIGGAHAFYLGGHITLHMGQFSAWRRMMGLGPA</sequence>
<dbReference type="RefSeq" id="WP_233903178.1">
    <property type="nucleotide sequence ID" value="NZ_CP036264.1"/>
</dbReference>
<name>A0A5B9MRJ9_9BACT</name>
<dbReference type="KEGG" id="smam:Mal15_68180"/>
<evidence type="ECO:0000313" key="1">
    <source>
        <dbReference type="EMBL" id="QEG02697.1"/>
    </source>
</evidence>
<accession>A0A5B9MRJ9</accession>
<dbReference type="InterPro" id="IPR034660">
    <property type="entry name" value="DinB/YfiT-like"/>
</dbReference>
<keyword evidence="2" id="KW-1185">Reference proteome</keyword>
<dbReference type="SUPFAM" id="SSF109854">
    <property type="entry name" value="DinB/YfiT-like putative metalloenzymes"/>
    <property type="match status" value="1"/>
</dbReference>
<reference evidence="1 2" key="1">
    <citation type="submission" date="2019-02" db="EMBL/GenBank/DDBJ databases">
        <title>Planctomycetal bacteria perform biofilm scaping via a novel small molecule.</title>
        <authorList>
            <person name="Jeske O."/>
            <person name="Boedeker C."/>
            <person name="Wiegand S."/>
            <person name="Breitling P."/>
            <person name="Kallscheuer N."/>
            <person name="Jogler M."/>
            <person name="Rohde M."/>
            <person name="Petersen J."/>
            <person name="Medema M.H."/>
            <person name="Surup F."/>
            <person name="Jogler C."/>
        </authorList>
    </citation>
    <scope>NUCLEOTIDE SEQUENCE [LARGE SCALE GENOMIC DNA]</scope>
    <source>
        <strain evidence="1 2">Mal15</strain>
    </source>
</reference>
<organism evidence="1 2">
    <name type="scientific">Stieleria maiorica</name>
    <dbReference type="NCBI Taxonomy" id="2795974"/>
    <lineage>
        <taxon>Bacteria</taxon>
        <taxon>Pseudomonadati</taxon>
        <taxon>Planctomycetota</taxon>
        <taxon>Planctomycetia</taxon>
        <taxon>Pirellulales</taxon>
        <taxon>Pirellulaceae</taxon>
        <taxon>Stieleria</taxon>
    </lineage>
</organism>
<dbReference type="EMBL" id="CP036264">
    <property type="protein sequence ID" value="QEG02697.1"/>
    <property type="molecule type" value="Genomic_DNA"/>
</dbReference>
<proteinExistence type="predicted"/>
<protein>
    <recommendedName>
        <fullName evidence="3">DinB superfamily protein</fullName>
    </recommendedName>
</protein>
<evidence type="ECO:0008006" key="3">
    <source>
        <dbReference type="Google" id="ProtNLM"/>
    </source>
</evidence>